<evidence type="ECO:0000313" key="2">
    <source>
        <dbReference type="EMBL" id="MDC4241009.1"/>
    </source>
</evidence>
<dbReference type="AlphaFoldDB" id="A0A9X3XNT7"/>
<feature type="transmembrane region" description="Helical" evidence="1">
    <location>
        <begin position="20"/>
        <end position="37"/>
    </location>
</feature>
<feature type="transmembrane region" description="Helical" evidence="1">
    <location>
        <begin position="162"/>
        <end position="186"/>
    </location>
</feature>
<dbReference type="EMBL" id="JAMRYU010000012">
    <property type="protein sequence ID" value="MDC4241009.1"/>
    <property type="molecule type" value="Genomic_DNA"/>
</dbReference>
<organism evidence="2 3">
    <name type="scientific">Clostridium tertium</name>
    <dbReference type="NCBI Taxonomy" id="1559"/>
    <lineage>
        <taxon>Bacteria</taxon>
        <taxon>Bacillati</taxon>
        <taxon>Bacillota</taxon>
        <taxon>Clostridia</taxon>
        <taxon>Eubacteriales</taxon>
        <taxon>Clostridiaceae</taxon>
        <taxon>Clostridium</taxon>
    </lineage>
</organism>
<feature type="transmembrane region" description="Helical" evidence="1">
    <location>
        <begin position="95"/>
        <end position="128"/>
    </location>
</feature>
<keyword evidence="1" id="KW-0812">Transmembrane</keyword>
<accession>A0A9X3XNT7</accession>
<keyword evidence="3" id="KW-1185">Reference proteome</keyword>
<dbReference type="Proteomes" id="UP001141183">
    <property type="component" value="Unassembled WGS sequence"/>
</dbReference>
<dbReference type="PANTHER" id="PTHR40076">
    <property type="entry name" value="MEMBRANE PROTEIN-RELATED"/>
    <property type="match status" value="1"/>
</dbReference>
<name>A0A9X3XNT7_9CLOT</name>
<dbReference type="InterPro" id="IPR010380">
    <property type="entry name" value="DUF975"/>
</dbReference>
<gene>
    <name evidence="2" type="ORF">NE398_12655</name>
</gene>
<dbReference type="Pfam" id="PF06161">
    <property type="entry name" value="DUF975"/>
    <property type="match status" value="1"/>
</dbReference>
<feature type="transmembrane region" description="Helical" evidence="1">
    <location>
        <begin position="57"/>
        <end position="75"/>
    </location>
</feature>
<dbReference type="PANTHER" id="PTHR40076:SF1">
    <property type="entry name" value="MEMBRANE PROTEIN"/>
    <property type="match status" value="1"/>
</dbReference>
<protein>
    <submittedName>
        <fullName evidence="2">DUF975 family protein</fullName>
    </submittedName>
</protein>
<proteinExistence type="predicted"/>
<evidence type="ECO:0000256" key="1">
    <source>
        <dbReference type="SAM" id="Phobius"/>
    </source>
</evidence>
<evidence type="ECO:0000313" key="3">
    <source>
        <dbReference type="Proteomes" id="UP001141183"/>
    </source>
</evidence>
<keyword evidence="1" id="KW-0472">Membrane</keyword>
<dbReference type="RefSeq" id="WP_008678131.1">
    <property type="nucleotide sequence ID" value="NZ_CABKOG010000003.1"/>
</dbReference>
<sequence length="205" mass="23235">MNRAELKSKAKEQLKGRWGLAIITVLVSNLIINSYNMSKGVDFVIEISENLTLTLNLISLIFGGVVSTGLSKFLLNFTTNREEPKFADLFSQFKIFFKALGLFIIMGIAIILGTLFFIIPGIIVALMFSQAFYILAENPDKGIIQCLQESSNLMYGYKWELFILQLSFIGWWLLSGLTLGIGSLWVDPYQKVTETNFYLKLKYDI</sequence>
<comment type="caution">
    <text evidence="2">The sequence shown here is derived from an EMBL/GenBank/DDBJ whole genome shotgun (WGS) entry which is preliminary data.</text>
</comment>
<keyword evidence="1" id="KW-1133">Transmembrane helix</keyword>
<reference evidence="2" key="1">
    <citation type="submission" date="2022-05" db="EMBL/GenBank/DDBJ databases">
        <title>Draft genome sequence of Clostridium tertium strain CP3 isolated from Peru.</title>
        <authorList>
            <person name="Hurtado R."/>
            <person name="Lima L."/>
            <person name="Sousa T."/>
            <person name="Jaiswal A.K."/>
            <person name="Tiwari S."/>
            <person name="Maturrano L."/>
            <person name="Brenig B."/>
            <person name="Azevedo V."/>
        </authorList>
    </citation>
    <scope>NUCLEOTIDE SEQUENCE</scope>
    <source>
        <strain evidence="2">CP3</strain>
    </source>
</reference>